<proteinExistence type="predicted"/>
<dbReference type="EMBL" id="KV417362">
    <property type="protein sequence ID" value="KZO89850.1"/>
    <property type="molecule type" value="Genomic_DNA"/>
</dbReference>
<accession>A0A167FU89</accession>
<evidence type="ECO:0000313" key="1">
    <source>
        <dbReference type="EMBL" id="KZO89850.1"/>
    </source>
</evidence>
<dbReference type="AlphaFoldDB" id="A0A167FU89"/>
<evidence type="ECO:0000313" key="2">
    <source>
        <dbReference type="Proteomes" id="UP000076738"/>
    </source>
</evidence>
<dbReference type="Proteomes" id="UP000076738">
    <property type="component" value="Unassembled WGS sequence"/>
</dbReference>
<protein>
    <submittedName>
        <fullName evidence="1">Uncharacterized protein</fullName>
    </submittedName>
</protein>
<sequence>MIAQRLRHDLTSQPHQYFIFLTTIIARLFPNYQYQRPSGAAVVGLNSTARIYHEQKQLVFTLSDGKHGQKDPDRILALFLLFCVYRLHNMESMIMQKTKVTLKDFKDKVHSKKGLSIPLFCNLGLYEVIGTDARLLSNGAPKKNNFVFKSEAKLIEQWKTVQERWRAQDYEGVATDMFGSNAVEQFKAQNMLLPPMIHTIPPIPFKEVSAEMAKGKKR</sequence>
<keyword evidence="2" id="KW-1185">Reference proteome</keyword>
<organism evidence="1 2">
    <name type="scientific">Calocera viscosa (strain TUFC12733)</name>
    <dbReference type="NCBI Taxonomy" id="1330018"/>
    <lineage>
        <taxon>Eukaryota</taxon>
        <taxon>Fungi</taxon>
        <taxon>Dikarya</taxon>
        <taxon>Basidiomycota</taxon>
        <taxon>Agaricomycotina</taxon>
        <taxon>Dacrymycetes</taxon>
        <taxon>Dacrymycetales</taxon>
        <taxon>Dacrymycetaceae</taxon>
        <taxon>Calocera</taxon>
    </lineage>
</organism>
<reference evidence="1 2" key="1">
    <citation type="journal article" date="2016" name="Mol. Biol. Evol.">
        <title>Comparative Genomics of Early-Diverging Mushroom-Forming Fungi Provides Insights into the Origins of Lignocellulose Decay Capabilities.</title>
        <authorList>
            <person name="Nagy L.G."/>
            <person name="Riley R."/>
            <person name="Tritt A."/>
            <person name="Adam C."/>
            <person name="Daum C."/>
            <person name="Floudas D."/>
            <person name="Sun H."/>
            <person name="Yadav J.S."/>
            <person name="Pangilinan J."/>
            <person name="Larsson K.H."/>
            <person name="Matsuura K."/>
            <person name="Barry K."/>
            <person name="Labutti K."/>
            <person name="Kuo R."/>
            <person name="Ohm R.A."/>
            <person name="Bhattacharya S.S."/>
            <person name="Shirouzu T."/>
            <person name="Yoshinaga Y."/>
            <person name="Martin F.M."/>
            <person name="Grigoriev I.V."/>
            <person name="Hibbett D.S."/>
        </authorList>
    </citation>
    <scope>NUCLEOTIDE SEQUENCE [LARGE SCALE GENOMIC DNA]</scope>
    <source>
        <strain evidence="1 2">TUFC12733</strain>
    </source>
</reference>
<name>A0A167FU89_CALVF</name>
<gene>
    <name evidence="1" type="ORF">CALVIDRAFT_569571</name>
</gene>